<dbReference type="PANTHER" id="PTHR43134">
    <property type="entry name" value="SIGNAL RECOGNITION PARTICLE RECEPTOR SUBUNIT ALPHA"/>
    <property type="match status" value="1"/>
</dbReference>
<feature type="region of interest" description="Disordered" evidence="14">
    <location>
        <begin position="322"/>
        <end position="352"/>
    </location>
</feature>
<dbReference type="Pfam" id="PF00448">
    <property type="entry name" value="SRP54"/>
    <property type="match status" value="1"/>
</dbReference>
<keyword evidence="10" id="KW-0472">Membrane</keyword>
<dbReference type="GO" id="GO:0015031">
    <property type="term" value="P:protein transport"/>
    <property type="evidence" value="ECO:0007669"/>
    <property type="project" value="UniProtKB-KW"/>
</dbReference>
<dbReference type="EMBL" id="WIVE01000060">
    <property type="protein sequence ID" value="MQX37899.1"/>
    <property type="molecule type" value="Genomic_DNA"/>
</dbReference>
<evidence type="ECO:0000256" key="9">
    <source>
        <dbReference type="ARBA" id="ARBA00023134"/>
    </source>
</evidence>
<keyword evidence="7" id="KW-1005">Bacterial flagellum biogenesis</keyword>
<evidence type="ECO:0000313" key="18">
    <source>
        <dbReference type="Proteomes" id="UP000434582"/>
    </source>
</evidence>
<proteinExistence type="inferred from homology"/>
<dbReference type="SUPFAM" id="SSF52540">
    <property type="entry name" value="P-loop containing nucleoside triphosphate hydrolases"/>
    <property type="match status" value="1"/>
</dbReference>
<dbReference type="InterPro" id="IPR047040">
    <property type="entry name" value="FlhF__GTPase_dom"/>
</dbReference>
<keyword evidence="4" id="KW-0813">Transport</keyword>
<evidence type="ECO:0000256" key="5">
    <source>
        <dbReference type="ARBA" id="ARBA00022475"/>
    </source>
</evidence>
<keyword evidence="9" id="KW-0342">GTP-binding</keyword>
<comment type="subcellular location">
    <subcellularLocation>
        <location evidence="1">Cell inner membrane</location>
        <topology evidence="1">Peripheral membrane protein</topology>
        <orientation evidence="1">Cytoplasmic side</orientation>
    </subcellularLocation>
</comment>
<dbReference type="InterPro" id="IPR000897">
    <property type="entry name" value="SRP54_GTPase_dom"/>
</dbReference>
<dbReference type="SMART" id="SM00382">
    <property type="entry name" value="AAA"/>
    <property type="match status" value="1"/>
</dbReference>
<dbReference type="SMART" id="SM00962">
    <property type="entry name" value="SRP54"/>
    <property type="match status" value="1"/>
</dbReference>
<evidence type="ECO:0000256" key="1">
    <source>
        <dbReference type="ARBA" id="ARBA00004515"/>
    </source>
</evidence>
<keyword evidence="11" id="KW-1006">Bacterial flagellum protein export</keyword>
<evidence type="ECO:0000256" key="12">
    <source>
        <dbReference type="ARBA" id="ARBA00025337"/>
    </source>
</evidence>
<keyword evidence="18" id="KW-1185">Reference proteome</keyword>
<dbReference type="RefSeq" id="WP_153345841.1">
    <property type="nucleotide sequence ID" value="NZ_WIVE01000060.1"/>
</dbReference>
<evidence type="ECO:0000259" key="15">
    <source>
        <dbReference type="SMART" id="SM00382"/>
    </source>
</evidence>
<accession>A0A7X2D3Z4</accession>
<dbReference type="GO" id="GO:0006614">
    <property type="term" value="P:SRP-dependent cotranslational protein targeting to membrane"/>
    <property type="evidence" value="ECO:0007669"/>
    <property type="project" value="InterPro"/>
</dbReference>
<dbReference type="InterPro" id="IPR027417">
    <property type="entry name" value="P-loop_NTPase"/>
</dbReference>
<dbReference type="GO" id="GO:0005886">
    <property type="term" value="C:plasma membrane"/>
    <property type="evidence" value="ECO:0007669"/>
    <property type="project" value="UniProtKB-SubCell"/>
</dbReference>
<dbReference type="OrthoDB" id="9778554at2"/>
<gene>
    <name evidence="17" type="ORF">GHC57_15365</name>
</gene>
<evidence type="ECO:0000259" key="16">
    <source>
        <dbReference type="SMART" id="SM00962"/>
    </source>
</evidence>
<evidence type="ECO:0000256" key="11">
    <source>
        <dbReference type="ARBA" id="ARBA00023225"/>
    </source>
</evidence>
<name>A0A7X2D3Z4_9PROT</name>
<keyword evidence="5" id="KW-1003">Cell membrane</keyword>
<dbReference type="AlphaFoldDB" id="A0A7X2D3Z4"/>
<keyword evidence="6" id="KW-0547">Nucleotide-binding</keyword>
<evidence type="ECO:0000256" key="14">
    <source>
        <dbReference type="SAM" id="MobiDB-lite"/>
    </source>
</evidence>
<dbReference type="Gene3D" id="3.40.50.300">
    <property type="entry name" value="P-loop containing nucleotide triphosphate hydrolases"/>
    <property type="match status" value="1"/>
</dbReference>
<feature type="domain" description="AAA+ ATPase" evidence="15">
    <location>
        <begin position="129"/>
        <end position="269"/>
    </location>
</feature>
<evidence type="ECO:0000256" key="2">
    <source>
        <dbReference type="ARBA" id="ARBA00008531"/>
    </source>
</evidence>
<evidence type="ECO:0000256" key="3">
    <source>
        <dbReference type="ARBA" id="ARBA00014919"/>
    </source>
</evidence>
<keyword evidence="8" id="KW-0653">Protein transport</keyword>
<evidence type="ECO:0000256" key="4">
    <source>
        <dbReference type="ARBA" id="ARBA00022448"/>
    </source>
</evidence>
<dbReference type="GO" id="GO:0003924">
    <property type="term" value="F:GTPase activity"/>
    <property type="evidence" value="ECO:0007669"/>
    <property type="project" value="InterPro"/>
</dbReference>
<dbReference type="InterPro" id="IPR003593">
    <property type="entry name" value="AAA+_ATPase"/>
</dbReference>
<evidence type="ECO:0000256" key="8">
    <source>
        <dbReference type="ARBA" id="ARBA00022927"/>
    </source>
</evidence>
<dbReference type="GO" id="GO:0005047">
    <property type="term" value="F:signal recognition particle binding"/>
    <property type="evidence" value="ECO:0007669"/>
    <property type="project" value="TreeGrafter"/>
</dbReference>
<evidence type="ECO:0000256" key="10">
    <source>
        <dbReference type="ARBA" id="ARBA00023136"/>
    </source>
</evidence>
<sequence>MRLKCYSAPSMAEAMALIRQELGDDAVIVSTQRAAGDGGIRITAAVEEPGQDGDLRSALAAERSGIPAELSDPRVLEVQSALEYHGAPQRLIDRILRLVPESEADDGIGACASALDDIFAFAPLPERKSPRPFLICGPPGVGKTISVAKLTARARLANRPVGVISADSVRAGAVAQLAAFTRILDVELKRARGPESLRDLVEDSIGVHDLVFIDSPGINPFSKHDIAFLRELIEAADVEPILVLAAGIDPMEGAEAGESFAKVGATRLLATRLDMARRLGGILAAVDQGQLMFSEVTISPHVANGLIPIHPMSLARLILPRRTQDADQPPPESGSDGSEADAAEPLVAEASR</sequence>
<dbReference type="Proteomes" id="UP000434582">
    <property type="component" value="Unassembled WGS sequence"/>
</dbReference>
<feature type="domain" description="SRP54-type proteins GTP-binding" evidence="16">
    <location>
        <begin position="130"/>
        <end position="320"/>
    </location>
</feature>
<comment type="similarity">
    <text evidence="2">Belongs to the GTP-binding SRP family.</text>
</comment>
<dbReference type="GO" id="GO:0005525">
    <property type="term" value="F:GTP binding"/>
    <property type="evidence" value="ECO:0007669"/>
    <property type="project" value="UniProtKB-KW"/>
</dbReference>
<dbReference type="GO" id="GO:0044781">
    <property type="term" value="P:bacterial-type flagellum organization"/>
    <property type="evidence" value="ECO:0007669"/>
    <property type="project" value="UniProtKB-KW"/>
</dbReference>
<reference evidence="17 18" key="1">
    <citation type="submission" date="2019-10" db="EMBL/GenBank/DDBJ databases">
        <title>Draft whole-genome sequence of the purple nonsulfur photosynthetic bacterium Roseospira navarrensis DSM 15114.</title>
        <authorList>
            <person name="Kyndt J.A."/>
            <person name="Meyer T.E."/>
        </authorList>
    </citation>
    <scope>NUCLEOTIDE SEQUENCE [LARGE SCALE GENOMIC DNA]</scope>
    <source>
        <strain evidence="17 18">DSM 15114</strain>
    </source>
</reference>
<evidence type="ECO:0000256" key="6">
    <source>
        <dbReference type="ARBA" id="ARBA00022741"/>
    </source>
</evidence>
<dbReference type="CDD" id="cd17873">
    <property type="entry name" value="FlhF"/>
    <property type="match status" value="1"/>
</dbReference>
<organism evidence="17 18">
    <name type="scientific">Roseospira navarrensis</name>
    <dbReference type="NCBI Taxonomy" id="140058"/>
    <lineage>
        <taxon>Bacteria</taxon>
        <taxon>Pseudomonadati</taxon>
        <taxon>Pseudomonadota</taxon>
        <taxon>Alphaproteobacteria</taxon>
        <taxon>Rhodospirillales</taxon>
        <taxon>Rhodospirillaceae</taxon>
        <taxon>Roseospira</taxon>
    </lineage>
</organism>
<evidence type="ECO:0000313" key="17">
    <source>
        <dbReference type="EMBL" id="MQX37899.1"/>
    </source>
</evidence>
<comment type="function">
    <text evidence="12">Necessary for flagellar biosynthesis. May be involved in translocation of the flagellum.</text>
</comment>
<comment type="caution">
    <text evidence="17">The sequence shown here is derived from an EMBL/GenBank/DDBJ whole genome shotgun (WGS) entry which is preliminary data.</text>
</comment>
<evidence type="ECO:0000256" key="7">
    <source>
        <dbReference type="ARBA" id="ARBA00022795"/>
    </source>
</evidence>
<protein>
    <recommendedName>
        <fullName evidence="3">Flagellar biosynthesis protein FlhF</fullName>
    </recommendedName>
    <alternativeName>
        <fullName evidence="13">Flagella-associated GTP-binding protein</fullName>
    </alternativeName>
</protein>
<evidence type="ECO:0000256" key="13">
    <source>
        <dbReference type="ARBA" id="ARBA00030866"/>
    </source>
</evidence>
<dbReference type="PANTHER" id="PTHR43134:SF3">
    <property type="entry name" value="FLAGELLAR BIOSYNTHESIS PROTEIN FLHF"/>
    <property type="match status" value="1"/>
</dbReference>